<accession>A0ABC9YJR8</accession>
<gene>
    <name evidence="1" type="ORF">GRJ2_003358900</name>
</gene>
<keyword evidence="2" id="KW-1185">Reference proteome</keyword>
<comment type="caution">
    <text evidence="1">The sequence shown here is derived from an EMBL/GenBank/DDBJ whole genome shotgun (WGS) entry which is preliminary data.</text>
</comment>
<organism evidence="1 2">
    <name type="scientific">Grus japonensis</name>
    <name type="common">Japanese crane</name>
    <name type="synonym">Red-crowned crane</name>
    <dbReference type="NCBI Taxonomy" id="30415"/>
    <lineage>
        <taxon>Eukaryota</taxon>
        <taxon>Metazoa</taxon>
        <taxon>Chordata</taxon>
        <taxon>Craniata</taxon>
        <taxon>Vertebrata</taxon>
        <taxon>Euteleostomi</taxon>
        <taxon>Archelosauria</taxon>
        <taxon>Archosauria</taxon>
        <taxon>Dinosauria</taxon>
        <taxon>Saurischia</taxon>
        <taxon>Theropoda</taxon>
        <taxon>Coelurosauria</taxon>
        <taxon>Aves</taxon>
        <taxon>Neognathae</taxon>
        <taxon>Neoaves</taxon>
        <taxon>Gruiformes</taxon>
        <taxon>Gruidae</taxon>
        <taxon>Grus</taxon>
    </lineage>
</organism>
<dbReference type="EMBL" id="BAAFJT010000297">
    <property type="protein sequence ID" value="GAB0208932.1"/>
    <property type="molecule type" value="Genomic_DNA"/>
</dbReference>
<evidence type="ECO:0000313" key="1">
    <source>
        <dbReference type="EMBL" id="GAB0208932.1"/>
    </source>
</evidence>
<sequence length="86" mass="9579">MVKQAVPLQPMEDDGEQRFHLQPMEDPMLEQVEAPEGGCDPMGSPCWSKFAGRTCDPMGDPRWSSLVLKGLHSMEEIHAGAVREEL</sequence>
<dbReference type="AlphaFoldDB" id="A0ABC9YJR8"/>
<name>A0ABC9YJR8_GRUJA</name>
<protein>
    <submittedName>
        <fullName evidence="1">AN1-type zinc finger protein 5-like</fullName>
    </submittedName>
</protein>
<evidence type="ECO:0000313" key="2">
    <source>
        <dbReference type="Proteomes" id="UP001623348"/>
    </source>
</evidence>
<dbReference type="Proteomes" id="UP001623348">
    <property type="component" value="Unassembled WGS sequence"/>
</dbReference>
<proteinExistence type="predicted"/>
<reference evidence="1 2" key="1">
    <citation type="submission" date="2024-06" db="EMBL/GenBank/DDBJ databases">
        <title>The draft genome of Grus japonensis, version 3.</title>
        <authorList>
            <person name="Nabeshima K."/>
            <person name="Suzuki S."/>
            <person name="Onuma M."/>
        </authorList>
    </citation>
    <scope>NUCLEOTIDE SEQUENCE [LARGE SCALE GENOMIC DNA]</scope>
    <source>
        <strain evidence="1 2">451A</strain>
    </source>
</reference>